<dbReference type="CDD" id="cd01949">
    <property type="entry name" value="GGDEF"/>
    <property type="match status" value="1"/>
</dbReference>
<dbReference type="PROSITE" id="PS50887">
    <property type="entry name" value="GGDEF"/>
    <property type="match status" value="1"/>
</dbReference>
<organism evidence="4 5">
    <name type="scientific">Leucothrix pacifica</name>
    <dbReference type="NCBI Taxonomy" id="1247513"/>
    <lineage>
        <taxon>Bacteria</taxon>
        <taxon>Pseudomonadati</taxon>
        <taxon>Pseudomonadota</taxon>
        <taxon>Gammaproteobacteria</taxon>
        <taxon>Thiotrichales</taxon>
        <taxon>Thiotrichaceae</taxon>
        <taxon>Leucothrix</taxon>
    </lineage>
</organism>
<evidence type="ECO:0008006" key="6">
    <source>
        <dbReference type="Google" id="ProtNLM"/>
    </source>
</evidence>
<evidence type="ECO:0000313" key="5">
    <source>
        <dbReference type="Proteomes" id="UP000245539"/>
    </source>
</evidence>
<dbReference type="CDD" id="cd01948">
    <property type="entry name" value="EAL"/>
    <property type="match status" value="1"/>
</dbReference>
<dbReference type="AlphaFoldDB" id="A0A317CIB4"/>
<dbReference type="SMART" id="SM00267">
    <property type="entry name" value="GGDEF"/>
    <property type="match status" value="1"/>
</dbReference>
<feature type="domain" description="GGDEF" evidence="3">
    <location>
        <begin position="231"/>
        <end position="363"/>
    </location>
</feature>
<feature type="transmembrane region" description="Helical" evidence="1">
    <location>
        <begin position="77"/>
        <end position="96"/>
    </location>
</feature>
<keyword evidence="5" id="KW-1185">Reference proteome</keyword>
<keyword evidence="1" id="KW-1133">Transmembrane helix</keyword>
<dbReference type="SUPFAM" id="SSF141868">
    <property type="entry name" value="EAL domain-like"/>
    <property type="match status" value="1"/>
</dbReference>
<protein>
    <recommendedName>
        <fullName evidence="6">GGDEF-domain containing protein</fullName>
    </recommendedName>
</protein>
<dbReference type="PROSITE" id="PS50883">
    <property type="entry name" value="EAL"/>
    <property type="match status" value="1"/>
</dbReference>
<dbReference type="Pfam" id="PF00563">
    <property type="entry name" value="EAL"/>
    <property type="match status" value="1"/>
</dbReference>
<keyword evidence="1" id="KW-0472">Membrane</keyword>
<evidence type="ECO:0000259" key="2">
    <source>
        <dbReference type="PROSITE" id="PS50883"/>
    </source>
</evidence>
<evidence type="ECO:0000313" key="4">
    <source>
        <dbReference type="EMBL" id="PWQ96050.1"/>
    </source>
</evidence>
<proteinExistence type="predicted"/>
<dbReference type="SUPFAM" id="SSF55073">
    <property type="entry name" value="Nucleotide cyclase"/>
    <property type="match status" value="1"/>
</dbReference>
<reference evidence="4 5" key="1">
    <citation type="submission" date="2018-05" db="EMBL/GenBank/DDBJ databases">
        <title>Leucothrix arctica sp. nov., isolated from Arctic seawater.</title>
        <authorList>
            <person name="Choi A."/>
            <person name="Baek K."/>
        </authorList>
    </citation>
    <scope>NUCLEOTIDE SEQUENCE [LARGE SCALE GENOMIC DNA]</scope>
    <source>
        <strain evidence="4 5">JCM 18388</strain>
    </source>
</reference>
<dbReference type="InterPro" id="IPR052155">
    <property type="entry name" value="Biofilm_reg_signaling"/>
</dbReference>
<feature type="transmembrane region" description="Helical" evidence="1">
    <location>
        <begin position="21"/>
        <end position="39"/>
    </location>
</feature>
<dbReference type="Gene3D" id="3.30.70.270">
    <property type="match status" value="1"/>
</dbReference>
<dbReference type="NCBIfam" id="TIGR00254">
    <property type="entry name" value="GGDEF"/>
    <property type="match status" value="1"/>
</dbReference>
<accession>A0A317CIB4</accession>
<gene>
    <name evidence="4" type="ORF">DKW60_13435</name>
</gene>
<dbReference type="Gene3D" id="3.20.20.450">
    <property type="entry name" value="EAL domain"/>
    <property type="match status" value="1"/>
</dbReference>
<dbReference type="InterPro" id="IPR043128">
    <property type="entry name" value="Rev_trsase/Diguanyl_cyclase"/>
</dbReference>
<evidence type="ECO:0000256" key="1">
    <source>
        <dbReference type="SAM" id="Phobius"/>
    </source>
</evidence>
<dbReference type="PANTHER" id="PTHR44757:SF2">
    <property type="entry name" value="BIOFILM ARCHITECTURE MAINTENANCE PROTEIN MBAA"/>
    <property type="match status" value="1"/>
</dbReference>
<dbReference type="SMART" id="SM00052">
    <property type="entry name" value="EAL"/>
    <property type="match status" value="1"/>
</dbReference>
<comment type="caution">
    <text evidence="4">The sequence shown here is derived from an EMBL/GenBank/DDBJ whole genome shotgun (WGS) entry which is preliminary data.</text>
</comment>
<dbReference type="PANTHER" id="PTHR44757">
    <property type="entry name" value="DIGUANYLATE CYCLASE DGCP"/>
    <property type="match status" value="1"/>
</dbReference>
<dbReference type="InterPro" id="IPR000160">
    <property type="entry name" value="GGDEF_dom"/>
</dbReference>
<dbReference type="InterPro" id="IPR029787">
    <property type="entry name" value="Nucleotide_cyclase"/>
</dbReference>
<dbReference type="RefSeq" id="WP_109838173.1">
    <property type="nucleotide sequence ID" value="NZ_QGKM01000039.1"/>
</dbReference>
<dbReference type="InterPro" id="IPR035919">
    <property type="entry name" value="EAL_sf"/>
</dbReference>
<feature type="domain" description="EAL" evidence="2">
    <location>
        <begin position="372"/>
        <end position="626"/>
    </location>
</feature>
<dbReference type="Proteomes" id="UP000245539">
    <property type="component" value="Unassembled WGS sequence"/>
</dbReference>
<dbReference type="EMBL" id="QGKM01000039">
    <property type="protein sequence ID" value="PWQ96050.1"/>
    <property type="molecule type" value="Genomic_DNA"/>
</dbReference>
<feature type="transmembrane region" description="Helical" evidence="1">
    <location>
        <begin position="45"/>
        <end position="65"/>
    </location>
</feature>
<sequence length="640" mass="71805">MKISHYRFDDKNEFLIKKFRQLLWGTLLLSSLFMINIFIGAGGEITRPVVILGAMICSILLAFYLIKIDKEDTARAIVLWSVTLSVTYISWLSGGLRDSSVVAYPILIVFSALLGGYKVFLSILVYIIAVVLYLGITTINGTAAHPLPPLGYEQVFDVVMLTLLSAYVAWSVSSDMNTTLGQLNDENQKVIKSRETIQLMVERDALTGLLNQPACESHFTNAINNRKSDDERIILFFLDLDNFKNVNDSFGHNAGDELLIGISDELSQLLRPCDVACRLGGDEFVLIIKRDDKFDIDYYAEEVLKVITTPYHIGNTTVRMTGSVGIAVTPENGTDFDDIRKKADIAMYKSKQSGKNTFSYYSETLHEETLRKTSILNDLKDAIEHNLLDLSIQPKIDLTTGKMNSAEALVRWNRNNPYNLQPDEFIPILESTLMIHDIGKWCIEEACRICKGWHDDGFTDMSISVNVSSVQFMRSNFIYLVANALETSGLPAQCLEIELTEHVLMQDNKTVKSQLKSLKNLGIKLSIDDFGTGYSNLSYLINFKVDTIKLDRSFIAQVNTSSDHLAVVKAVIQMAQILNLRVVAEGVESEDVKQILVDLQCDYAQGYLWSKPLSVPDFTKELRQFNGNHDPQLHQAALPA</sequence>
<dbReference type="OrthoDB" id="9813913at2"/>
<dbReference type="Pfam" id="PF00990">
    <property type="entry name" value="GGDEF"/>
    <property type="match status" value="1"/>
</dbReference>
<name>A0A317CIB4_9GAMM</name>
<evidence type="ECO:0000259" key="3">
    <source>
        <dbReference type="PROSITE" id="PS50887"/>
    </source>
</evidence>
<keyword evidence="1" id="KW-0812">Transmembrane</keyword>
<feature type="transmembrane region" description="Helical" evidence="1">
    <location>
        <begin position="102"/>
        <end position="134"/>
    </location>
</feature>
<dbReference type="InterPro" id="IPR001633">
    <property type="entry name" value="EAL_dom"/>
</dbReference>